<evidence type="ECO:0000256" key="1">
    <source>
        <dbReference type="ARBA" id="ARBA00022705"/>
    </source>
</evidence>
<name>A0A9D1SEV7_9FIRM</name>
<dbReference type="Pfam" id="PF00226">
    <property type="entry name" value="DnaJ"/>
    <property type="match status" value="1"/>
</dbReference>
<reference evidence="4" key="1">
    <citation type="submission" date="2020-10" db="EMBL/GenBank/DDBJ databases">
        <authorList>
            <person name="Gilroy R."/>
        </authorList>
    </citation>
    <scope>NUCLEOTIDE SEQUENCE</scope>
    <source>
        <strain evidence="4">USAMLcec3-3695</strain>
    </source>
</reference>
<organism evidence="4 5">
    <name type="scientific">Candidatus Ornithomonoglobus merdipullorum</name>
    <dbReference type="NCBI Taxonomy" id="2840895"/>
    <lineage>
        <taxon>Bacteria</taxon>
        <taxon>Bacillati</taxon>
        <taxon>Bacillota</taxon>
        <taxon>Clostridia</taxon>
        <taxon>Candidatus Ornithomonoglobus</taxon>
    </lineage>
</organism>
<evidence type="ECO:0000256" key="2">
    <source>
        <dbReference type="PROSITE-ProRule" id="PRU00339"/>
    </source>
</evidence>
<dbReference type="CDD" id="cd06257">
    <property type="entry name" value="DnaJ"/>
    <property type="match status" value="1"/>
</dbReference>
<dbReference type="Gene3D" id="1.10.287.110">
    <property type="entry name" value="DnaJ domain"/>
    <property type="match status" value="1"/>
</dbReference>
<dbReference type="InterPro" id="IPR001623">
    <property type="entry name" value="DnaJ_domain"/>
</dbReference>
<dbReference type="GO" id="GO:0006260">
    <property type="term" value="P:DNA replication"/>
    <property type="evidence" value="ECO:0007669"/>
    <property type="project" value="UniProtKB-KW"/>
</dbReference>
<keyword evidence="2" id="KW-0802">TPR repeat</keyword>
<dbReference type="InterPro" id="IPR011990">
    <property type="entry name" value="TPR-like_helical_dom_sf"/>
</dbReference>
<dbReference type="PRINTS" id="PR00625">
    <property type="entry name" value="JDOMAIN"/>
</dbReference>
<reference evidence="4" key="2">
    <citation type="journal article" date="2021" name="PeerJ">
        <title>Extensive microbial diversity within the chicken gut microbiome revealed by metagenomics and culture.</title>
        <authorList>
            <person name="Gilroy R."/>
            <person name="Ravi A."/>
            <person name="Getino M."/>
            <person name="Pursley I."/>
            <person name="Horton D.L."/>
            <person name="Alikhan N.F."/>
            <person name="Baker D."/>
            <person name="Gharbi K."/>
            <person name="Hall N."/>
            <person name="Watson M."/>
            <person name="Adriaenssens E.M."/>
            <person name="Foster-Nyarko E."/>
            <person name="Jarju S."/>
            <person name="Secka A."/>
            <person name="Antonio M."/>
            <person name="Oren A."/>
            <person name="Chaudhuri R.R."/>
            <person name="La Ragione R."/>
            <person name="Hildebrand F."/>
            <person name="Pallen M.J."/>
        </authorList>
    </citation>
    <scope>NUCLEOTIDE SEQUENCE</scope>
    <source>
        <strain evidence="4">USAMLcec3-3695</strain>
    </source>
</reference>
<dbReference type="InterPro" id="IPR019734">
    <property type="entry name" value="TPR_rpt"/>
</dbReference>
<comment type="caution">
    <text evidence="4">The sequence shown here is derived from an EMBL/GenBank/DDBJ whole genome shotgun (WGS) entry which is preliminary data.</text>
</comment>
<dbReference type="InterPro" id="IPR050817">
    <property type="entry name" value="DjlA_DnaK_co-chaperone"/>
</dbReference>
<sequence length="210" mass="22757">MDPYKVLGVSPDADEETIKKAYKELVKKYHPDKYVNNPLADLAAEKMKEINQAYDMIMKKQTSGGAQQQRGGGYGGAGGFGGTGGFGGAGGFGGGYGNVKPTFELVRTLLNMNRPVQAMQVLNQLPKTAEWYYLNGLAMIRRGWYSQGIQSMEQAVKMDPSNTEYSDMLNNVRNRASSYNTGGGMYSSGPDCCSSMPCLCLPCLCPCDCC</sequence>
<dbReference type="Gene3D" id="1.25.40.10">
    <property type="entry name" value="Tetratricopeptide repeat domain"/>
    <property type="match status" value="1"/>
</dbReference>
<keyword evidence="1" id="KW-0235">DNA replication</keyword>
<evidence type="ECO:0000313" key="5">
    <source>
        <dbReference type="Proteomes" id="UP000824109"/>
    </source>
</evidence>
<dbReference type="EMBL" id="DVNB01000069">
    <property type="protein sequence ID" value="HIU57440.1"/>
    <property type="molecule type" value="Genomic_DNA"/>
</dbReference>
<dbReference type="SUPFAM" id="SSF48452">
    <property type="entry name" value="TPR-like"/>
    <property type="match status" value="1"/>
</dbReference>
<dbReference type="SUPFAM" id="SSF46565">
    <property type="entry name" value="Chaperone J-domain"/>
    <property type="match status" value="1"/>
</dbReference>
<evidence type="ECO:0000259" key="3">
    <source>
        <dbReference type="PROSITE" id="PS50076"/>
    </source>
</evidence>
<dbReference type="SMART" id="SM00271">
    <property type="entry name" value="DnaJ"/>
    <property type="match status" value="1"/>
</dbReference>
<protein>
    <submittedName>
        <fullName evidence="4">DnaJ domain-containing protein</fullName>
    </submittedName>
</protein>
<feature type="repeat" description="TPR" evidence="2">
    <location>
        <begin position="129"/>
        <end position="162"/>
    </location>
</feature>
<dbReference type="PANTHER" id="PTHR24074">
    <property type="entry name" value="CO-CHAPERONE PROTEIN DJLA"/>
    <property type="match status" value="1"/>
</dbReference>
<gene>
    <name evidence="4" type="ORF">IAA61_06470</name>
</gene>
<evidence type="ECO:0000313" key="4">
    <source>
        <dbReference type="EMBL" id="HIU57440.1"/>
    </source>
</evidence>
<proteinExistence type="predicted"/>
<dbReference type="PROSITE" id="PS50076">
    <property type="entry name" value="DNAJ_2"/>
    <property type="match status" value="1"/>
</dbReference>
<dbReference type="AlphaFoldDB" id="A0A9D1SEV7"/>
<dbReference type="InterPro" id="IPR036869">
    <property type="entry name" value="J_dom_sf"/>
</dbReference>
<dbReference type="PROSITE" id="PS50005">
    <property type="entry name" value="TPR"/>
    <property type="match status" value="1"/>
</dbReference>
<feature type="domain" description="J" evidence="3">
    <location>
        <begin position="2"/>
        <end position="72"/>
    </location>
</feature>
<dbReference type="Proteomes" id="UP000824109">
    <property type="component" value="Unassembled WGS sequence"/>
</dbReference>
<accession>A0A9D1SEV7</accession>